<evidence type="ECO:0000313" key="1">
    <source>
        <dbReference type="EMBL" id="EQC29542.1"/>
    </source>
</evidence>
<dbReference type="VEuPathDB" id="FungiDB:SDRG_12791"/>
<dbReference type="AlphaFoldDB" id="T0RIA4"/>
<evidence type="ECO:0000313" key="2">
    <source>
        <dbReference type="Proteomes" id="UP000030762"/>
    </source>
</evidence>
<reference evidence="1 2" key="1">
    <citation type="submission" date="2012-04" db="EMBL/GenBank/DDBJ databases">
        <title>The Genome Sequence of Saprolegnia declina VS20.</title>
        <authorList>
            <consortium name="The Broad Institute Genome Sequencing Platform"/>
            <person name="Russ C."/>
            <person name="Nusbaum C."/>
            <person name="Tyler B."/>
            <person name="van West P."/>
            <person name="Dieguez-Uribeondo J."/>
            <person name="de Bruijn I."/>
            <person name="Tripathy S."/>
            <person name="Jiang R."/>
            <person name="Young S.K."/>
            <person name="Zeng Q."/>
            <person name="Gargeya S."/>
            <person name="Fitzgerald M."/>
            <person name="Haas B."/>
            <person name="Abouelleil A."/>
            <person name="Alvarado L."/>
            <person name="Arachchi H.M."/>
            <person name="Berlin A."/>
            <person name="Chapman S.B."/>
            <person name="Goldberg J."/>
            <person name="Griggs A."/>
            <person name="Gujja S."/>
            <person name="Hansen M."/>
            <person name="Howarth C."/>
            <person name="Imamovic A."/>
            <person name="Larimer J."/>
            <person name="McCowen C."/>
            <person name="Montmayeur A."/>
            <person name="Murphy C."/>
            <person name="Neiman D."/>
            <person name="Pearson M."/>
            <person name="Priest M."/>
            <person name="Roberts A."/>
            <person name="Saif S."/>
            <person name="Shea T."/>
            <person name="Sisk P."/>
            <person name="Sykes S."/>
            <person name="Wortman J."/>
            <person name="Nusbaum C."/>
            <person name="Birren B."/>
        </authorList>
    </citation>
    <scope>NUCLEOTIDE SEQUENCE [LARGE SCALE GENOMIC DNA]</scope>
    <source>
        <strain evidence="1 2">VS20</strain>
    </source>
</reference>
<dbReference type="EMBL" id="JH767183">
    <property type="protein sequence ID" value="EQC29542.1"/>
    <property type="molecule type" value="Genomic_DNA"/>
</dbReference>
<organism evidence="1 2">
    <name type="scientific">Saprolegnia diclina (strain VS20)</name>
    <dbReference type="NCBI Taxonomy" id="1156394"/>
    <lineage>
        <taxon>Eukaryota</taxon>
        <taxon>Sar</taxon>
        <taxon>Stramenopiles</taxon>
        <taxon>Oomycota</taxon>
        <taxon>Saprolegniomycetes</taxon>
        <taxon>Saprolegniales</taxon>
        <taxon>Saprolegniaceae</taxon>
        <taxon>Saprolegnia</taxon>
    </lineage>
</organism>
<sequence>MDGTLTFDGLETAAKVFCAHDGEMSPMLIARSEPLIAWRDDETLNGRQFHVVFGATFDGGPRNSATLAAIFFVRRTLCRAQALRSTTGDLGIQTVGISDAFSIGPSQDLTLDGEV</sequence>
<dbReference type="Proteomes" id="UP000030762">
    <property type="component" value="Unassembled WGS sequence"/>
</dbReference>
<dbReference type="OrthoDB" id="10403307at2759"/>
<keyword evidence="2" id="KW-1185">Reference proteome</keyword>
<dbReference type="GeneID" id="19953518"/>
<dbReference type="RefSeq" id="XP_008617094.1">
    <property type="nucleotide sequence ID" value="XM_008618872.1"/>
</dbReference>
<dbReference type="InParanoid" id="T0RIA4"/>
<accession>T0RIA4</accession>
<proteinExistence type="predicted"/>
<name>T0RIA4_SAPDV</name>
<protein>
    <submittedName>
        <fullName evidence="1">Uncharacterized protein</fullName>
    </submittedName>
</protein>
<gene>
    <name evidence="1" type="ORF">SDRG_12791</name>
</gene>